<organism evidence="3 4">
    <name type="scientific">Yoonia vestfoldensis SKA53</name>
    <dbReference type="NCBI Taxonomy" id="314232"/>
    <lineage>
        <taxon>Bacteria</taxon>
        <taxon>Pseudomonadati</taxon>
        <taxon>Pseudomonadota</taxon>
        <taxon>Alphaproteobacteria</taxon>
        <taxon>Rhodobacterales</taxon>
        <taxon>Paracoccaceae</taxon>
        <taxon>Yoonia</taxon>
    </lineage>
</organism>
<dbReference type="Pfam" id="PF17186">
    <property type="entry name" value="Lipocalin_9"/>
    <property type="match status" value="1"/>
</dbReference>
<dbReference type="Gene3D" id="2.40.370.10">
    <property type="entry name" value="AttH-like domain"/>
    <property type="match status" value="2"/>
</dbReference>
<dbReference type="SUPFAM" id="SSF159245">
    <property type="entry name" value="AttH-like"/>
    <property type="match status" value="1"/>
</dbReference>
<feature type="chain" id="PRO_5002662007" description="AttH domain-containing protein" evidence="1">
    <location>
        <begin position="18"/>
        <end position="341"/>
    </location>
</feature>
<dbReference type="STRING" id="314232.SKA53_00475"/>
<protein>
    <recommendedName>
        <fullName evidence="2">AttH domain-containing protein</fullName>
    </recommendedName>
</protein>
<evidence type="ECO:0000259" key="2">
    <source>
        <dbReference type="Pfam" id="PF07143"/>
    </source>
</evidence>
<keyword evidence="1" id="KW-0732">Signal</keyword>
<feature type="signal peptide" evidence="1">
    <location>
        <begin position="1"/>
        <end position="17"/>
    </location>
</feature>
<accession>A3V942</accession>
<dbReference type="Proteomes" id="UP000004507">
    <property type="component" value="Unassembled WGS sequence"/>
</dbReference>
<dbReference type="PANTHER" id="PTHR38591">
    <property type="entry name" value="HYDROLASE"/>
    <property type="match status" value="1"/>
</dbReference>
<dbReference type="OrthoDB" id="9770826at2"/>
<dbReference type="RefSeq" id="WP_007204056.1">
    <property type="nucleotide sequence ID" value="NZ_CH672414.1"/>
</dbReference>
<dbReference type="eggNOG" id="COG5621">
    <property type="taxonomic scope" value="Bacteria"/>
</dbReference>
<keyword evidence="4" id="KW-1185">Reference proteome</keyword>
<comment type="caution">
    <text evidence="3">The sequence shown here is derived from an EMBL/GenBank/DDBJ whole genome shotgun (WGS) entry which is preliminary data.</text>
</comment>
<sequence>MNAKALILCLLPVTSLAQGFAGLGTEVDGFSTPAPDPVFDFPADHGAHPDYRIEWWYLTANLEDADGTPYGLQWTLFRSALAPYEADGWDSPQLWMGHAAVTTETAHFVAERLARGGIGQAGVVADPFSAWIDDSALEGDWRTLQMRATGSDFSYDMALSATGPLVFHGDGGYSVKSAAGQASYYYSQPFFDISGTLNLPTGDVQVTGSAWLDREWSSQPLADNQTGWDWFSLSFDDGAKLMGFRLQQTDGMHYTSATWITAEGETTPYADGALQVEPLLTNAAGVPVHWRLTLPARGVDVTVQAVNDDAWMTTSVPYWEGPVTFAGTHQGRGYLEMTGYD</sequence>
<dbReference type="AlphaFoldDB" id="A3V942"/>
<evidence type="ECO:0000256" key="1">
    <source>
        <dbReference type="SAM" id="SignalP"/>
    </source>
</evidence>
<evidence type="ECO:0000313" key="4">
    <source>
        <dbReference type="Proteomes" id="UP000004507"/>
    </source>
</evidence>
<reference evidence="3 4" key="1">
    <citation type="submission" date="2006-01" db="EMBL/GenBank/DDBJ databases">
        <authorList>
            <person name="Hagstrom A."/>
            <person name="Ferriera S."/>
            <person name="Johnson J."/>
            <person name="Kravitz S."/>
            <person name="Halpern A."/>
            <person name="Remington K."/>
            <person name="Beeson K."/>
            <person name="Tran B."/>
            <person name="Rogers Y.-H."/>
            <person name="Friedman R."/>
            <person name="Venter J.C."/>
        </authorList>
    </citation>
    <scope>NUCLEOTIDE SEQUENCE [LARGE SCALE GENOMIC DNA]</scope>
    <source>
        <strain evidence="3 4">SKA53</strain>
    </source>
</reference>
<dbReference type="HOGENOM" id="CLU_040626_0_0_5"/>
<dbReference type="PANTHER" id="PTHR38591:SF1">
    <property type="entry name" value="BLL1000 PROTEIN"/>
    <property type="match status" value="1"/>
</dbReference>
<proteinExistence type="predicted"/>
<dbReference type="EMBL" id="AAMS01000010">
    <property type="protein sequence ID" value="EAQ05405.1"/>
    <property type="molecule type" value="Genomic_DNA"/>
</dbReference>
<evidence type="ECO:0000313" key="3">
    <source>
        <dbReference type="EMBL" id="EAQ05405.1"/>
    </source>
</evidence>
<gene>
    <name evidence="3" type="ORF">SKA53_00475</name>
</gene>
<dbReference type="Pfam" id="PF07143">
    <property type="entry name" value="CrtC"/>
    <property type="match status" value="1"/>
</dbReference>
<dbReference type="InterPro" id="IPR010791">
    <property type="entry name" value="AttH_dom"/>
</dbReference>
<name>A3V942_9RHOB</name>
<feature type="domain" description="AttH" evidence="2">
    <location>
        <begin position="53"/>
        <end position="218"/>
    </location>
</feature>
<dbReference type="InterPro" id="IPR023374">
    <property type="entry name" value="AttH-like_dom_sf"/>
</dbReference>